<gene>
    <name evidence="5" type="ORF">SY89_02903</name>
</gene>
<accession>A0A0P7H1A5</accession>
<dbReference type="PANTHER" id="PTHR46733:SF4">
    <property type="entry name" value="HEAT SHOCK PROTEIN 21, CHLOROPLASTIC"/>
    <property type="match status" value="1"/>
</dbReference>
<name>A0A0P7H1A5_9EURY</name>
<dbReference type="EMBL" id="LGUC01000001">
    <property type="protein sequence ID" value="KPN32143.1"/>
    <property type="molecule type" value="Genomic_DNA"/>
</dbReference>
<dbReference type="STRING" id="699431.SY89_02903"/>
<dbReference type="Proteomes" id="UP000050535">
    <property type="component" value="Unassembled WGS sequence"/>
</dbReference>
<proteinExistence type="inferred from homology"/>
<dbReference type="PROSITE" id="PS01031">
    <property type="entry name" value="SHSP"/>
    <property type="match status" value="1"/>
</dbReference>
<comment type="caution">
    <text evidence="5">The sequence shown here is derived from an EMBL/GenBank/DDBJ whole genome shotgun (WGS) entry which is preliminary data.</text>
</comment>
<comment type="similarity">
    <text evidence="2 3">Belongs to the small heat shock protein (HSP20) family.</text>
</comment>
<evidence type="ECO:0000256" key="1">
    <source>
        <dbReference type="ARBA" id="ARBA00023016"/>
    </source>
</evidence>
<dbReference type="GO" id="GO:0009408">
    <property type="term" value="P:response to heat"/>
    <property type="evidence" value="ECO:0007669"/>
    <property type="project" value="InterPro"/>
</dbReference>
<protein>
    <submittedName>
        <fullName evidence="5">Hsp20/alpha crystallin family protein</fullName>
    </submittedName>
</protein>
<dbReference type="AlphaFoldDB" id="A0A0P7H1A5"/>
<evidence type="ECO:0000256" key="3">
    <source>
        <dbReference type="RuleBase" id="RU003616"/>
    </source>
</evidence>
<keyword evidence="1" id="KW-0346">Stress response</keyword>
<evidence type="ECO:0000259" key="4">
    <source>
        <dbReference type="PROSITE" id="PS01031"/>
    </source>
</evidence>
<evidence type="ECO:0000256" key="2">
    <source>
        <dbReference type="PROSITE-ProRule" id="PRU00285"/>
    </source>
</evidence>
<dbReference type="InterPro" id="IPR008978">
    <property type="entry name" value="HSP20-like_chaperone"/>
</dbReference>
<sequence>MALPENLTSSWTQGLDLPSRLFETGSTDYELFEEDGEFVLSVEMPGFDPESITVSWDEGVLNIAAEHEDTQRGRRRTYHRRFRFPKSIDDEEIAAEYNNGILEVRLPILADAAVSGTEIEVQS</sequence>
<dbReference type="Pfam" id="PF00011">
    <property type="entry name" value="HSP20"/>
    <property type="match status" value="1"/>
</dbReference>
<feature type="domain" description="SHSP" evidence="4">
    <location>
        <begin position="20"/>
        <end position="123"/>
    </location>
</feature>
<dbReference type="CDD" id="cd06464">
    <property type="entry name" value="ACD_sHsps-like"/>
    <property type="match status" value="1"/>
</dbReference>
<dbReference type="RefSeq" id="WP_054584486.1">
    <property type="nucleotide sequence ID" value="NZ_LGUC01000001.1"/>
</dbReference>
<reference evidence="6" key="1">
    <citation type="submission" date="2013-11" db="EMBL/GenBank/DDBJ databases">
        <authorList>
            <person name="Hoang H.T."/>
            <person name="Killian M.L."/>
            <person name="Madson D.M."/>
            <person name="Arruda P.H.E."/>
            <person name="Sun D."/>
            <person name="Schwartz K.J."/>
            <person name="Yoon K."/>
        </authorList>
    </citation>
    <scope>NUCLEOTIDE SEQUENCE [LARGE SCALE GENOMIC DNA]</scope>
    <source>
        <strain evidence="6">CDK2</strain>
    </source>
</reference>
<dbReference type="PANTHER" id="PTHR46733">
    <property type="entry name" value="26.5 KDA HEAT SHOCK PROTEIN, MITOCHONDRIAL"/>
    <property type="match status" value="1"/>
</dbReference>
<organism evidence="5 6">
    <name type="scientific">Halolamina pelagica</name>
    <dbReference type="NCBI Taxonomy" id="699431"/>
    <lineage>
        <taxon>Archaea</taxon>
        <taxon>Methanobacteriati</taxon>
        <taxon>Methanobacteriota</taxon>
        <taxon>Stenosarchaea group</taxon>
        <taxon>Halobacteria</taxon>
        <taxon>Halobacteriales</taxon>
        <taxon>Haloferacaceae</taxon>
    </lineage>
</organism>
<dbReference type="SUPFAM" id="SSF49764">
    <property type="entry name" value="HSP20-like chaperones"/>
    <property type="match status" value="1"/>
</dbReference>
<dbReference type="PATRIC" id="fig|699431.3.peg.2963"/>
<dbReference type="InterPro" id="IPR002068">
    <property type="entry name" value="A-crystallin/Hsp20_dom"/>
</dbReference>
<dbReference type="InterPro" id="IPR044587">
    <property type="entry name" value="HSP21-like"/>
</dbReference>
<evidence type="ECO:0000313" key="5">
    <source>
        <dbReference type="EMBL" id="KPN32143.1"/>
    </source>
</evidence>
<keyword evidence="6" id="KW-1185">Reference proteome</keyword>
<dbReference type="OrthoDB" id="198277at2157"/>
<evidence type="ECO:0000313" key="6">
    <source>
        <dbReference type="Proteomes" id="UP000050535"/>
    </source>
</evidence>
<dbReference type="Gene3D" id="2.60.40.790">
    <property type="match status" value="1"/>
</dbReference>